<dbReference type="Pfam" id="PF00356">
    <property type="entry name" value="LacI"/>
    <property type="match status" value="1"/>
</dbReference>
<feature type="domain" description="HTH cro/C1-type" evidence="5">
    <location>
        <begin position="2"/>
        <end position="48"/>
    </location>
</feature>
<reference evidence="6 7" key="1">
    <citation type="submission" date="2023-03" db="EMBL/GenBank/DDBJ databases">
        <title>Complete genome sequence of Tepidibacter sp. SWIR-1, isolated from a deep-sea hydrothermal vent.</title>
        <authorList>
            <person name="Li X."/>
        </authorList>
    </citation>
    <scope>NUCLEOTIDE SEQUENCE [LARGE SCALE GENOMIC DNA]</scope>
    <source>
        <strain evidence="6 7">SWIR-1</strain>
    </source>
</reference>
<dbReference type="PANTHER" id="PTHR30146:SF109">
    <property type="entry name" value="HTH-TYPE TRANSCRIPTIONAL REGULATOR GALS"/>
    <property type="match status" value="1"/>
</dbReference>
<dbReference type="SMART" id="SM00354">
    <property type="entry name" value="HTH_LACI"/>
    <property type="match status" value="1"/>
</dbReference>
<keyword evidence="1" id="KW-0805">Transcription regulation</keyword>
<dbReference type="SUPFAM" id="SSF47413">
    <property type="entry name" value="lambda repressor-like DNA-binding domains"/>
    <property type="match status" value="1"/>
</dbReference>
<dbReference type="RefSeq" id="WP_277731777.1">
    <property type="nucleotide sequence ID" value="NZ_CP120733.1"/>
</dbReference>
<evidence type="ECO:0000313" key="6">
    <source>
        <dbReference type="EMBL" id="WFD09824.1"/>
    </source>
</evidence>
<dbReference type="EMBL" id="CP120733">
    <property type="protein sequence ID" value="WFD09824.1"/>
    <property type="molecule type" value="Genomic_DNA"/>
</dbReference>
<organism evidence="6 7">
    <name type="scientific">Tepidibacter hydrothermalis</name>
    <dbReference type="NCBI Taxonomy" id="3036126"/>
    <lineage>
        <taxon>Bacteria</taxon>
        <taxon>Bacillati</taxon>
        <taxon>Bacillota</taxon>
        <taxon>Clostridia</taxon>
        <taxon>Peptostreptococcales</taxon>
        <taxon>Peptostreptococcaceae</taxon>
        <taxon>Tepidibacter</taxon>
    </lineage>
</organism>
<dbReference type="PROSITE" id="PS00356">
    <property type="entry name" value="HTH_LACI_1"/>
    <property type="match status" value="1"/>
</dbReference>
<gene>
    <name evidence="6" type="ORF">P4S50_15710</name>
</gene>
<keyword evidence="3" id="KW-0804">Transcription</keyword>
<dbReference type="PROSITE" id="PS50932">
    <property type="entry name" value="HTH_LACI_2"/>
    <property type="match status" value="1"/>
</dbReference>
<dbReference type="InterPro" id="IPR046335">
    <property type="entry name" value="LacI/GalR-like_sensor"/>
</dbReference>
<accession>A0ABY8EDG3</accession>
<dbReference type="CDD" id="cd06294">
    <property type="entry name" value="PBP1_MalR-like"/>
    <property type="match status" value="1"/>
</dbReference>
<dbReference type="InterPro" id="IPR000843">
    <property type="entry name" value="HTH_LacI"/>
</dbReference>
<evidence type="ECO:0000256" key="3">
    <source>
        <dbReference type="ARBA" id="ARBA00023163"/>
    </source>
</evidence>
<sequence length="339" mass="38397">MKSITIKDVAQRAGVSPSTVSRVISKDARISENTKKKVLEIMDELNYYPNSIARRLANKKTDTIGVVMPYGTEDVLMNPFFQESLRGISIVSSDKCYDILISTSHKNEDEIDVLRCLIKGNRVDGLILTRSNENDEAIKYLRDNKFPFVLIGSCLEYDDITSVDNDNEKASYELTSFLIEKGRKKIAFIGGELHSVVIKNRFEGYKKALKDNNIEFKNEYLIFDKFLEESGYNLTDKLLNLDDIPDAIIVADDLMSLGAMKKIKEKNYKVPEDIMLASFNNSILAKYSNPSITSIDINSTELGKRACEKLFSILEGNESELKKEIISHKIIERDSTKSI</sequence>
<dbReference type="PANTHER" id="PTHR30146">
    <property type="entry name" value="LACI-RELATED TRANSCRIPTIONAL REPRESSOR"/>
    <property type="match status" value="1"/>
</dbReference>
<dbReference type="InterPro" id="IPR001387">
    <property type="entry name" value="Cro/C1-type_HTH"/>
</dbReference>
<dbReference type="Gene3D" id="1.10.260.40">
    <property type="entry name" value="lambda repressor-like DNA-binding domains"/>
    <property type="match status" value="1"/>
</dbReference>
<name>A0ABY8EDG3_9FIRM</name>
<evidence type="ECO:0000259" key="5">
    <source>
        <dbReference type="PROSITE" id="PS50943"/>
    </source>
</evidence>
<dbReference type="InterPro" id="IPR028082">
    <property type="entry name" value="Peripla_BP_I"/>
</dbReference>
<dbReference type="GO" id="GO:0003677">
    <property type="term" value="F:DNA binding"/>
    <property type="evidence" value="ECO:0007669"/>
    <property type="project" value="UniProtKB-KW"/>
</dbReference>
<dbReference type="PRINTS" id="PR00036">
    <property type="entry name" value="HTHLACI"/>
</dbReference>
<dbReference type="Pfam" id="PF13377">
    <property type="entry name" value="Peripla_BP_3"/>
    <property type="match status" value="1"/>
</dbReference>
<evidence type="ECO:0000313" key="7">
    <source>
        <dbReference type="Proteomes" id="UP001222800"/>
    </source>
</evidence>
<evidence type="ECO:0000259" key="4">
    <source>
        <dbReference type="PROSITE" id="PS50932"/>
    </source>
</evidence>
<keyword evidence="7" id="KW-1185">Reference proteome</keyword>
<protein>
    <submittedName>
        <fullName evidence="6">LacI family DNA-binding transcriptional regulator</fullName>
    </submittedName>
</protein>
<feature type="domain" description="HTH lacI-type" evidence="4">
    <location>
        <begin position="4"/>
        <end position="58"/>
    </location>
</feature>
<evidence type="ECO:0000256" key="2">
    <source>
        <dbReference type="ARBA" id="ARBA00023125"/>
    </source>
</evidence>
<dbReference type="InterPro" id="IPR010982">
    <property type="entry name" value="Lambda_DNA-bd_dom_sf"/>
</dbReference>
<keyword evidence="2 6" id="KW-0238">DNA-binding</keyword>
<evidence type="ECO:0000256" key="1">
    <source>
        <dbReference type="ARBA" id="ARBA00023015"/>
    </source>
</evidence>
<dbReference type="Gene3D" id="3.40.50.2300">
    <property type="match status" value="2"/>
</dbReference>
<proteinExistence type="predicted"/>
<dbReference type="SUPFAM" id="SSF53822">
    <property type="entry name" value="Periplasmic binding protein-like I"/>
    <property type="match status" value="1"/>
</dbReference>
<dbReference type="PROSITE" id="PS50943">
    <property type="entry name" value="HTH_CROC1"/>
    <property type="match status" value="1"/>
</dbReference>
<dbReference type="CDD" id="cd01392">
    <property type="entry name" value="HTH_LacI"/>
    <property type="match status" value="1"/>
</dbReference>
<dbReference type="Proteomes" id="UP001222800">
    <property type="component" value="Chromosome"/>
</dbReference>